<dbReference type="GO" id="GO:0008168">
    <property type="term" value="F:methyltransferase activity"/>
    <property type="evidence" value="ECO:0007669"/>
    <property type="project" value="TreeGrafter"/>
</dbReference>
<protein>
    <recommendedName>
        <fullName evidence="2">Methyltransferase domain-containing protein</fullName>
    </recommendedName>
</protein>
<reference evidence="3 4" key="2">
    <citation type="journal article" date="2017" name="Sci. Rep.">
        <title>Ant-infecting Ophiocordyceps genomes reveal a high diversity of potential behavioral manipulation genes and a possible major role for enterotoxins.</title>
        <authorList>
            <person name="de Bekker C."/>
            <person name="Ohm R.A."/>
            <person name="Evans H.C."/>
            <person name="Brachmann A."/>
            <person name="Hughes D.P."/>
        </authorList>
    </citation>
    <scope>NUCLEOTIDE SEQUENCE [LARGE SCALE GENOMIC DNA]</scope>
    <source>
        <strain evidence="3 4">SC16a</strain>
    </source>
</reference>
<dbReference type="CDD" id="cd02440">
    <property type="entry name" value="AdoMet_MTases"/>
    <property type="match status" value="1"/>
</dbReference>
<comment type="caution">
    <text evidence="3">The sequence shown here is derived from an EMBL/GenBank/DDBJ whole genome shotgun (WGS) entry which is preliminary data.</text>
</comment>
<sequence>MSDPKNILDCGCGAGDWAVDVATRFPDCKVLGIDVSPHMMPEEAPNNLEFQIDDLNGRFTFSSDYFDLVHSQMVAGGIHATRWRSYIQDIVRVLRPGGWCQMVEVYFNAQSDNGTLGKDHALSLWSREYLNTVHRHKDPRAAMHLASWMRSAGLTEVESRLLTLPMCAWPSEEREHNIGAVNGENVAQLLHSLALYPLIQLRGMSPQDVHSLIDRAKREASSQTFKGGGGRYC</sequence>
<dbReference type="SUPFAM" id="SSF53335">
    <property type="entry name" value="S-adenosyl-L-methionine-dependent methyltransferases"/>
    <property type="match status" value="1"/>
</dbReference>
<feature type="domain" description="Methyltransferase" evidence="2">
    <location>
        <begin position="7"/>
        <end position="98"/>
    </location>
</feature>
<gene>
    <name evidence="3" type="ORF">XA68_17142</name>
</gene>
<dbReference type="STRING" id="268505.A0A2A9P3I2"/>
<evidence type="ECO:0000259" key="2">
    <source>
        <dbReference type="Pfam" id="PF13649"/>
    </source>
</evidence>
<evidence type="ECO:0000256" key="1">
    <source>
        <dbReference type="ARBA" id="ARBA00038158"/>
    </source>
</evidence>
<dbReference type="Proteomes" id="UP000037136">
    <property type="component" value="Unassembled WGS sequence"/>
</dbReference>
<dbReference type="EMBL" id="LAZP02000678">
    <property type="protein sequence ID" value="PFH56045.1"/>
    <property type="molecule type" value="Genomic_DNA"/>
</dbReference>
<dbReference type="PANTHER" id="PTHR43591:SF24">
    <property type="entry name" value="2-METHOXY-6-POLYPRENYL-1,4-BENZOQUINOL METHYLASE, MITOCHONDRIAL"/>
    <property type="match status" value="1"/>
</dbReference>
<keyword evidence="4" id="KW-1185">Reference proteome</keyword>
<dbReference type="AlphaFoldDB" id="A0A2A9P3I2"/>
<dbReference type="InterPro" id="IPR029063">
    <property type="entry name" value="SAM-dependent_MTases_sf"/>
</dbReference>
<dbReference type="PANTHER" id="PTHR43591">
    <property type="entry name" value="METHYLTRANSFERASE"/>
    <property type="match status" value="1"/>
</dbReference>
<proteinExistence type="inferred from homology"/>
<name>A0A2A9P3I2_OPHUN</name>
<accession>A0A2A9P3I2</accession>
<comment type="similarity">
    <text evidence="1">Belongs to the methyltransferase superfamily. LaeA methyltransferase family.</text>
</comment>
<dbReference type="InterPro" id="IPR041698">
    <property type="entry name" value="Methyltransf_25"/>
</dbReference>
<dbReference type="Gene3D" id="3.40.50.150">
    <property type="entry name" value="Vaccinia Virus protein VP39"/>
    <property type="match status" value="1"/>
</dbReference>
<evidence type="ECO:0000313" key="3">
    <source>
        <dbReference type="EMBL" id="PFH56045.1"/>
    </source>
</evidence>
<organism evidence="3 4">
    <name type="scientific">Ophiocordyceps unilateralis</name>
    <name type="common">Zombie-ant fungus</name>
    <name type="synonym">Torrubia unilateralis</name>
    <dbReference type="NCBI Taxonomy" id="268505"/>
    <lineage>
        <taxon>Eukaryota</taxon>
        <taxon>Fungi</taxon>
        <taxon>Dikarya</taxon>
        <taxon>Ascomycota</taxon>
        <taxon>Pezizomycotina</taxon>
        <taxon>Sordariomycetes</taxon>
        <taxon>Hypocreomycetidae</taxon>
        <taxon>Hypocreales</taxon>
        <taxon>Ophiocordycipitaceae</taxon>
        <taxon>Ophiocordyceps</taxon>
    </lineage>
</organism>
<evidence type="ECO:0000313" key="4">
    <source>
        <dbReference type="Proteomes" id="UP000037136"/>
    </source>
</evidence>
<dbReference type="Pfam" id="PF13649">
    <property type="entry name" value="Methyltransf_25"/>
    <property type="match status" value="1"/>
</dbReference>
<dbReference type="OrthoDB" id="506498at2759"/>
<reference evidence="3 4" key="1">
    <citation type="journal article" date="2015" name="BMC Genomics">
        <title>Gene expression during zombie ant biting behavior reflects the complexity underlying fungal parasitic behavioral manipulation.</title>
        <authorList>
            <person name="de Bekker C."/>
            <person name="Ohm R.A."/>
            <person name="Loreto R.G."/>
            <person name="Sebastian A."/>
            <person name="Albert I."/>
            <person name="Merrow M."/>
            <person name="Brachmann A."/>
            <person name="Hughes D.P."/>
        </authorList>
    </citation>
    <scope>NUCLEOTIDE SEQUENCE [LARGE SCALE GENOMIC DNA]</scope>
    <source>
        <strain evidence="3 4">SC16a</strain>
    </source>
</reference>